<evidence type="ECO:0000313" key="3">
    <source>
        <dbReference type="Proteomes" id="UP000221165"/>
    </source>
</evidence>
<organism evidence="2 3">
    <name type="scientific">Cystoisospora suis</name>
    <dbReference type="NCBI Taxonomy" id="483139"/>
    <lineage>
        <taxon>Eukaryota</taxon>
        <taxon>Sar</taxon>
        <taxon>Alveolata</taxon>
        <taxon>Apicomplexa</taxon>
        <taxon>Conoidasida</taxon>
        <taxon>Coccidia</taxon>
        <taxon>Eucoccidiorida</taxon>
        <taxon>Eimeriorina</taxon>
        <taxon>Sarcocystidae</taxon>
        <taxon>Cystoisospora</taxon>
    </lineage>
</organism>
<feature type="compositionally biased region" description="Basic and acidic residues" evidence="1">
    <location>
        <begin position="214"/>
        <end position="226"/>
    </location>
</feature>
<dbReference type="OrthoDB" id="333425at2759"/>
<dbReference type="VEuPathDB" id="ToxoDB:CSUI_007380"/>
<comment type="caution">
    <text evidence="2">The sequence shown here is derived from an EMBL/GenBank/DDBJ whole genome shotgun (WGS) entry which is preliminary data.</text>
</comment>
<evidence type="ECO:0000256" key="1">
    <source>
        <dbReference type="SAM" id="MobiDB-lite"/>
    </source>
</evidence>
<gene>
    <name evidence="2" type="ORF">CSUI_007380</name>
</gene>
<proteinExistence type="predicted"/>
<evidence type="ECO:0000313" key="2">
    <source>
        <dbReference type="EMBL" id="PHJ18793.1"/>
    </source>
</evidence>
<dbReference type="AlphaFoldDB" id="A0A2C6KR47"/>
<protein>
    <submittedName>
        <fullName evidence="2">Uncharacterized protein</fullName>
    </submittedName>
</protein>
<feature type="region of interest" description="Disordered" evidence="1">
    <location>
        <begin position="214"/>
        <end position="235"/>
    </location>
</feature>
<keyword evidence="3" id="KW-1185">Reference proteome</keyword>
<name>A0A2C6KR47_9APIC</name>
<reference evidence="2 3" key="1">
    <citation type="journal article" date="2017" name="Int. J. Parasitol.">
        <title>The genome of the protozoan parasite Cystoisospora suis and a reverse vaccinology approach to identify vaccine candidates.</title>
        <authorList>
            <person name="Palmieri N."/>
            <person name="Shrestha A."/>
            <person name="Ruttkowski B."/>
            <person name="Beck T."/>
            <person name="Vogl C."/>
            <person name="Tomley F."/>
            <person name="Blake D.P."/>
            <person name="Joachim A."/>
        </authorList>
    </citation>
    <scope>NUCLEOTIDE SEQUENCE [LARGE SCALE GENOMIC DNA]</scope>
    <source>
        <strain evidence="2 3">Wien I</strain>
    </source>
</reference>
<dbReference type="EMBL" id="MIGC01003889">
    <property type="protein sequence ID" value="PHJ18793.1"/>
    <property type="molecule type" value="Genomic_DNA"/>
</dbReference>
<accession>A0A2C6KR47</accession>
<dbReference type="Proteomes" id="UP000221165">
    <property type="component" value="Unassembled WGS sequence"/>
</dbReference>
<sequence length="235" mass="26461">MTGGVFGSGGLCLFSHSSFSPLPSSALSSFTKRTGIYVKEEASLWLKKSLLNDSRIFDCSCPSFFSTTPGRRDLVTRTTPSLSASFSASTCLEKRTSHPSCHESHSTKHFSSCLSSLQASLFSFLNHVLLNSAFSSTFLSAPVPSPFRCMYTRRLPTTTKRGIDVLEMEIREIEDFTKWLEMRRVYGEKFPRFPYDVTLDDKIDALKEKYPLQEDRQEGLGEEYIKANKKNKNAS</sequence>
<dbReference type="GeneID" id="94430737"/>
<dbReference type="RefSeq" id="XP_067920498.1">
    <property type="nucleotide sequence ID" value="XM_068067526.1"/>
</dbReference>